<comment type="caution">
    <text evidence="2">The sequence shown here is derived from an EMBL/GenBank/DDBJ whole genome shotgun (WGS) entry which is preliminary data.</text>
</comment>
<protein>
    <submittedName>
        <fullName evidence="2">Uncharacterized protein</fullName>
    </submittedName>
</protein>
<dbReference type="STRING" id="87626.PTD2_05985"/>
<name>A4CE05_9GAMM</name>
<feature type="transmembrane region" description="Helical" evidence="1">
    <location>
        <begin position="75"/>
        <end position="97"/>
    </location>
</feature>
<proteinExistence type="predicted"/>
<evidence type="ECO:0000313" key="3">
    <source>
        <dbReference type="Proteomes" id="UP000006201"/>
    </source>
</evidence>
<dbReference type="Proteomes" id="UP000006201">
    <property type="component" value="Unassembled WGS sequence"/>
</dbReference>
<dbReference type="HOGENOM" id="CLU_2119019_0_0_6"/>
<dbReference type="AlphaFoldDB" id="A4CE05"/>
<feature type="transmembrane region" description="Helical" evidence="1">
    <location>
        <begin position="44"/>
        <end position="63"/>
    </location>
</feature>
<dbReference type="OrthoDB" id="9976213at2"/>
<keyword evidence="1" id="KW-1133">Transmembrane helix</keyword>
<keyword evidence="1" id="KW-0812">Transmembrane</keyword>
<sequence length="114" mass="12872">MELKARVLLIYGLIPPLFTIDGPFLIVAWLPYLICSYFYFTKRYLLAFSGAILPAIFDTLLLFSRSGSHSSVDFGIAIVYVAPLFNMLVLMPIGLVASDLFMRLKRKNTPPEHV</sequence>
<evidence type="ECO:0000313" key="2">
    <source>
        <dbReference type="EMBL" id="EAR27197.1"/>
    </source>
</evidence>
<gene>
    <name evidence="2" type="ORF">PTD2_05985</name>
</gene>
<feature type="transmembrane region" description="Helical" evidence="1">
    <location>
        <begin position="6"/>
        <end position="32"/>
    </location>
</feature>
<dbReference type="EMBL" id="AAOH01000007">
    <property type="protein sequence ID" value="EAR27197.1"/>
    <property type="molecule type" value="Genomic_DNA"/>
</dbReference>
<evidence type="ECO:0000256" key="1">
    <source>
        <dbReference type="SAM" id="Phobius"/>
    </source>
</evidence>
<organism evidence="2 3">
    <name type="scientific">Pseudoalteromonas tunicata D2</name>
    <dbReference type="NCBI Taxonomy" id="87626"/>
    <lineage>
        <taxon>Bacteria</taxon>
        <taxon>Pseudomonadati</taxon>
        <taxon>Pseudomonadota</taxon>
        <taxon>Gammaproteobacteria</taxon>
        <taxon>Alteromonadales</taxon>
        <taxon>Pseudoalteromonadaceae</taxon>
        <taxon>Pseudoalteromonas</taxon>
    </lineage>
</organism>
<dbReference type="RefSeq" id="WP_009839060.1">
    <property type="nucleotide sequence ID" value="NZ_AAOH01000007.1"/>
</dbReference>
<keyword evidence="1" id="KW-0472">Membrane</keyword>
<reference evidence="2 3" key="1">
    <citation type="submission" date="2006-02" db="EMBL/GenBank/DDBJ databases">
        <authorList>
            <person name="Moran M.A."/>
            <person name="Kjelleberg S."/>
            <person name="Egan S."/>
            <person name="Saunders N."/>
            <person name="Thomas T."/>
            <person name="Ferriera S."/>
            <person name="Johnson J."/>
            <person name="Kravitz S."/>
            <person name="Halpern A."/>
            <person name="Remington K."/>
            <person name="Beeson K."/>
            <person name="Tran B."/>
            <person name="Rogers Y.-H."/>
            <person name="Friedman R."/>
            <person name="Venter J.C."/>
        </authorList>
    </citation>
    <scope>NUCLEOTIDE SEQUENCE [LARGE SCALE GENOMIC DNA]</scope>
    <source>
        <strain evidence="2 3">D2</strain>
    </source>
</reference>
<keyword evidence="3" id="KW-1185">Reference proteome</keyword>
<accession>A4CE05</accession>